<sequence>MIQDQHSDSGFYVYCDQEHIEGGWTMVFKAVSGVGSDVYQLWSASNGLFEEKIEALNVNSSFRNHYKNRLVNRWQTVAPKEARVALYKDGSELFSIVFNASNSNNENWFTKKRVISSPWTDLKSNLPTYFSIPGADGRRFYVHGPHPGCDGDYGWLSITQHLCTYETSLPYTSFIYSRLQTNTNWNVQENVGVADVLVVYIR</sequence>
<dbReference type="Proteomes" id="UP001159428">
    <property type="component" value="Unassembled WGS sequence"/>
</dbReference>
<dbReference type="EMBL" id="CALNXJ010000041">
    <property type="protein sequence ID" value="CAH3146003.1"/>
    <property type="molecule type" value="Genomic_DNA"/>
</dbReference>
<accession>A0AAU9XER7</accession>
<reference evidence="1 2" key="1">
    <citation type="submission" date="2022-05" db="EMBL/GenBank/DDBJ databases">
        <authorList>
            <consortium name="Genoscope - CEA"/>
            <person name="William W."/>
        </authorList>
    </citation>
    <scope>NUCLEOTIDE SEQUENCE [LARGE SCALE GENOMIC DNA]</scope>
</reference>
<gene>
    <name evidence="1" type="ORF">PMEA_00022746</name>
</gene>
<comment type="caution">
    <text evidence="1">The sequence shown here is derived from an EMBL/GenBank/DDBJ whole genome shotgun (WGS) entry which is preliminary data.</text>
</comment>
<proteinExistence type="predicted"/>
<evidence type="ECO:0000313" key="2">
    <source>
        <dbReference type="Proteomes" id="UP001159428"/>
    </source>
</evidence>
<dbReference type="AlphaFoldDB" id="A0AAU9XER7"/>
<evidence type="ECO:0008006" key="3">
    <source>
        <dbReference type="Google" id="ProtNLM"/>
    </source>
</evidence>
<keyword evidence="2" id="KW-1185">Reference proteome</keyword>
<evidence type="ECO:0000313" key="1">
    <source>
        <dbReference type="EMBL" id="CAH3146003.1"/>
    </source>
</evidence>
<name>A0AAU9XER7_9CNID</name>
<organism evidence="1 2">
    <name type="scientific">Pocillopora meandrina</name>
    <dbReference type="NCBI Taxonomy" id="46732"/>
    <lineage>
        <taxon>Eukaryota</taxon>
        <taxon>Metazoa</taxon>
        <taxon>Cnidaria</taxon>
        <taxon>Anthozoa</taxon>
        <taxon>Hexacorallia</taxon>
        <taxon>Scleractinia</taxon>
        <taxon>Astrocoeniina</taxon>
        <taxon>Pocilloporidae</taxon>
        <taxon>Pocillopora</taxon>
    </lineage>
</organism>
<protein>
    <recommendedName>
        <fullName evidence="3">Fibrinogen C-terminal domain-containing protein</fullName>
    </recommendedName>
</protein>